<comment type="caution">
    <text evidence="3">The sequence shown here is derived from an EMBL/GenBank/DDBJ whole genome shotgun (WGS) entry which is preliminary data.</text>
</comment>
<dbReference type="Proteomes" id="UP000223968">
    <property type="component" value="Unassembled WGS sequence"/>
</dbReference>
<evidence type="ECO:0000313" key="4">
    <source>
        <dbReference type="Proteomes" id="UP000223968"/>
    </source>
</evidence>
<evidence type="ECO:0000256" key="2">
    <source>
        <dbReference type="SAM" id="SignalP"/>
    </source>
</evidence>
<accession>A0A2B7XEU1</accession>
<feature type="compositionally biased region" description="Basic and acidic residues" evidence="1">
    <location>
        <begin position="37"/>
        <end position="49"/>
    </location>
</feature>
<dbReference type="EMBL" id="PDNB01000088">
    <property type="protein sequence ID" value="PGH10174.1"/>
    <property type="molecule type" value="Genomic_DNA"/>
</dbReference>
<evidence type="ECO:0000256" key="1">
    <source>
        <dbReference type="SAM" id="MobiDB-lite"/>
    </source>
</evidence>
<feature type="region of interest" description="Disordered" evidence="1">
    <location>
        <begin position="21"/>
        <end position="63"/>
    </location>
</feature>
<protein>
    <submittedName>
        <fullName evidence="3">Uncharacterized protein</fullName>
    </submittedName>
</protein>
<gene>
    <name evidence="3" type="ORF">AJ79_05529</name>
</gene>
<reference evidence="3 4" key="1">
    <citation type="submission" date="2017-10" db="EMBL/GenBank/DDBJ databases">
        <title>Comparative genomics in systemic dimorphic fungi from Ajellomycetaceae.</title>
        <authorList>
            <person name="Munoz J.F."/>
            <person name="Mcewen J.G."/>
            <person name="Clay O.K."/>
            <person name="Cuomo C.A."/>
        </authorList>
    </citation>
    <scope>NUCLEOTIDE SEQUENCE [LARGE SCALE GENOMIC DNA]</scope>
    <source>
        <strain evidence="3 4">UAMH5409</strain>
    </source>
</reference>
<sequence length="63" mass="6979">MKLTTIIFGVFIAVAMAAPAANPEANNEARSNLAKRQCGEREKVQERADPAQLSSRETYREDL</sequence>
<feature type="signal peptide" evidence="2">
    <location>
        <begin position="1"/>
        <end position="17"/>
    </location>
</feature>
<keyword evidence="4" id="KW-1185">Reference proteome</keyword>
<keyword evidence="2" id="KW-0732">Signal</keyword>
<dbReference type="AlphaFoldDB" id="A0A2B7XEU1"/>
<name>A0A2B7XEU1_9EURO</name>
<organism evidence="3 4">
    <name type="scientific">Helicocarpus griseus UAMH5409</name>
    <dbReference type="NCBI Taxonomy" id="1447875"/>
    <lineage>
        <taxon>Eukaryota</taxon>
        <taxon>Fungi</taxon>
        <taxon>Dikarya</taxon>
        <taxon>Ascomycota</taxon>
        <taxon>Pezizomycotina</taxon>
        <taxon>Eurotiomycetes</taxon>
        <taxon>Eurotiomycetidae</taxon>
        <taxon>Onygenales</taxon>
        <taxon>Ajellomycetaceae</taxon>
        <taxon>Helicocarpus</taxon>
    </lineage>
</organism>
<evidence type="ECO:0000313" key="3">
    <source>
        <dbReference type="EMBL" id="PGH10174.1"/>
    </source>
</evidence>
<proteinExistence type="predicted"/>
<feature type="chain" id="PRO_5012564033" evidence="2">
    <location>
        <begin position="18"/>
        <end position="63"/>
    </location>
</feature>